<dbReference type="Pfam" id="PF07992">
    <property type="entry name" value="Pyr_redox_2"/>
    <property type="match status" value="1"/>
</dbReference>
<dbReference type="Gene3D" id="3.50.50.100">
    <property type="match status" value="1"/>
</dbReference>
<dbReference type="EMBL" id="CAJNOM010000024">
    <property type="protein sequence ID" value="CAF0832851.1"/>
    <property type="molecule type" value="Genomic_DNA"/>
</dbReference>
<dbReference type="GO" id="GO:0050660">
    <property type="term" value="F:flavin adenine dinucleotide binding"/>
    <property type="evidence" value="ECO:0007669"/>
    <property type="project" value="TreeGrafter"/>
</dbReference>
<dbReference type="PANTHER" id="PTHR43735">
    <property type="entry name" value="APOPTOSIS-INDUCING FACTOR 1"/>
    <property type="match status" value="1"/>
</dbReference>
<organism evidence="3 4">
    <name type="scientific">Adineta steineri</name>
    <dbReference type="NCBI Taxonomy" id="433720"/>
    <lineage>
        <taxon>Eukaryota</taxon>
        <taxon>Metazoa</taxon>
        <taxon>Spiralia</taxon>
        <taxon>Gnathifera</taxon>
        <taxon>Rotifera</taxon>
        <taxon>Eurotatoria</taxon>
        <taxon>Bdelloidea</taxon>
        <taxon>Adinetida</taxon>
        <taxon>Adinetidae</taxon>
        <taxon>Adineta</taxon>
    </lineage>
</organism>
<sequence length="388" mass="43012">MNQTVCTMAEKLNIIIVGASYLGSKVARAVAKSMPLNLAENHRVLLIEPNSHFSHLFTFPRFVVVPSHEHKAFIPMNKIFSEAQCNAEIICASVETINQSEVIVDRDTPFGRKLPWHILVMATGSRLSPPGNMPTNTKLDSMQYLKNLQERIRTAKSIALIGGGALGVQISTDIKSYYPDKEVHVIHSRDRLMSRFDPSLGDVVVQSCKDLGINVHLRSRAKLPNTDGPCTIELESGKTISVDFYLKCTGQIINSEPIRELAKESINADGTIHVLPTLQLEKHPRIFAVGDVNDLLQIKSVRPALGQVEVAQKNIISLLQGETPEAKYENNAAGIHLTLGLKRDVYCKQTQDGSSPASIEIEDDEGLEDMGVEHMWDDLRADKNDFWA</sequence>
<proteinExistence type="predicted"/>
<dbReference type="SUPFAM" id="SSF51905">
    <property type="entry name" value="FAD/NAD(P)-binding domain"/>
    <property type="match status" value="1"/>
</dbReference>
<gene>
    <name evidence="2" type="ORF">BJG266_LOCUS362</name>
    <name evidence="3" type="ORF">QVE165_LOCUS5881</name>
</gene>
<dbReference type="PANTHER" id="PTHR43735:SF11">
    <property type="entry name" value="HYPOTHETICAL OXIDOREDUCTASE (EUROFUNG)"/>
    <property type="match status" value="1"/>
</dbReference>
<dbReference type="InterPro" id="IPR036188">
    <property type="entry name" value="FAD/NAD-bd_sf"/>
</dbReference>
<protein>
    <recommendedName>
        <fullName evidence="1">FAD/NAD(P)-binding domain-containing protein</fullName>
    </recommendedName>
</protein>
<comment type="caution">
    <text evidence="3">The sequence shown here is derived from an EMBL/GenBank/DDBJ whole genome shotgun (WGS) entry which is preliminary data.</text>
</comment>
<dbReference type="GO" id="GO:0004174">
    <property type="term" value="F:electron-transferring-flavoprotein dehydrogenase activity"/>
    <property type="evidence" value="ECO:0007669"/>
    <property type="project" value="TreeGrafter"/>
</dbReference>
<evidence type="ECO:0000313" key="4">
    <source>
        <dbReference type="Proteomes" id="UP000663832"/>
    </source>
</evidence>
<keyword evidence="4" id="KW-1185">Reference proteome</keyword>
<dbReference type="InterPro" id="IPR023753">
    <property type="entry name" value="FAD/NAD-binding_dom"/>
</dbReference>
<evidence type="ECO:0000259" key="1">
    <source>
        <dbReference type="Pfam" id="PF07992"/>
    </source>
</evidence>
<feature type="domain" description="FAD/NAD(P)-binding" evidence="1">
    <location>
        <begin position="13"/>
        <end position="311"/>
    </location>
</feature>
<name>A0A813URI2_9BILA</name>
<evidence type="ECO:0000313" key="3">
    <source>
        <dbReference type="EMBL" id="CAF0832851.1"/>
    </source>
</evidence>
<accession>A0A813URI2</accession>
<dbReference type="PRINTS" id="PR00368">
    <property type="entry name" value="FADPNR"/>
</dbReference>
<dbReference type="EMBL" id="CAJNOI010000001">
    <property type="protein sequence ID" value="CAF0721811.1"/>
    <property type="molecule type" value="Genomic_DNA"/>
</dbReference>
<dbReference type="GO" id="GO:0005737">
    <property type="term" value="C:cytoplasm"/>
    <property type="evidence" value="ECO:0007669"/>
    <property type="project" value="TreeGrafter"/>
</dbReference>
<dbReference type="PRINTS" id="PR00469">
    <property type="entry name" value="PNDRDTASEII"/>
</dbReference>
<dbReference type="Proteomes" id="UP000663877">
    <property type="component" value="Unassembled WGS sequence"/>
</dbReference>
<reference evidence="3" key="1">
    <citation type="submission" date="2021-02" db="EMBL/GenBank/DDBJ databases">
        <authorList>
            <person name="Nowell W R."/>
        </authorList>
    </citation>
    <scope>NUCLEOTIDE SEQUENCE</scope>
</reference>
<evidence type="ECO:0000313" key="2">
    <source>
        <dbReference type="EMBL" id="CAF0721811.1"/>
    </source>
</evidence>
<dbReference type="Proteomes" id="UP000663832">
    <property type="component" value="Unassembled WGS sequence"/>
</dbReference>
<dbReference type="AlphaFoldDB" id="A0A813URI2"/>
<dbReference type="OrthoDB" id="3244603at2759"/>